<reference evidence="6" key="1">
    <citation type="submission" date="2021-07" db="EMBL/GenBank/DDBJ databases">
        <title>Roseobacter insulae sp. nov., isolated from a tidal flat.</title>
        <authorList>
            <person name="Park S."/>
            <person name="Yoon J.-H."/>
        </authorList>
    </citation>
    <scope>NUCLEOTIDE SEQUENCE</scope>
    <source>
        <strain evidence="6">YSTF-M11</strain>
    </source>
</reference>
<gene>
    <name evidence="6" type="ORF">KX928_00650</name>
</gene>
<dbReference type="InterPro" id="IPR008217">
    <property type="entry name" value="Ccc1_fam"/>
</dbReference>
<feature type="transmembrane region" description="Helical" evidence="5">
    <location>
        <begin position="157"/>
        <end position="178"/>
    </location>
</feature>
<dbReference type="GO" id="GO:0005384">
    <property type="term" value="F:manganese ion transmembrane transporter activity"/>
    <property type="evidence" value="ECO:0007669"/>
    <property type="project" value="InterPro"/>
</dbReference>
<evidence type="ECO:0000313" key="6">
    <source>
        <dbReference type="EMBL" id="MBW4706288.1"/>
    </source>
</evidence>
<dbReference type="GO" id="GO:0012505">
    <property type="term" value="C:endomembrane system"/>
    <property type="evidence" value="ECO:0007669"/>
    <property type="project" value="UniProtKB-SubCell"/>
</dbReference>
<organism evidence="6 7">
    <name type="scientific">Roseobacter insulae</name>
    <dbReference type="NCBI Taxonomy" id="2859783"/>
    <lineage>
        <taxon>Bacteria</taxon>
        <taxon>Pseudomonadati</taxon>
        <taxon>Pseudomonadota</taxon>
        <taxon>Alphaproteobacteria</taxon>
        <taxon>Rhodobacterales</taxon>
        <taxon>Roseobacteraceae</taxon>
        <taxon>Roseobacter</taxon>
    </lineage>
</organism>
<proteinExistence type="predicted"/>
<name>A0A9X1K0A8_9RHOB</name>
<dbReference type="AlphaFoldDB" id="A0A9X1K0A8"/>
<dbReference type="Proteomes" id="UP001138661">
    <property type="component" value="Unassembled WGS sequence"/>
</dbReference>
<protein>
    <submittedName>
        <fullName evidence="6">VIT1/CCC1 transporter family protein</fullName>
    </submittedName>
</protein>
<dbReference type="GO" id="GO:0030026">
    <property type="term" value="P:intracellular manganese ion homeostasis"/>
    <property type="evidence" value="ECO:0007669"/>
    <property type="project" value="InterPro"/>
</dbReference>
<dbReference type="Pfam" id="PF01988">
    <property type="entry name" value="VIT1"/>
    <property type="match status" value="1"/>
</dbReference>
<keyword evidence="2 5" id="KW-0812">Transmembrane</keyword>
<evidence type="ECO:0000313" key="7">
    <source>
        <dbReference type="Proteomes" id="UP001138661"/>
    </source>
</evidence>
<evidence type="ECO:0000256" key="3">
    <source>
        <dbReference type="ARBA" id="ARBA00022989"/>
    </source>
</evidence>
<dbReference type="PANTHER" id="PTHR31851">
    <property type="entry name" value="FE(2+)/MN(2+) TRANSPORTER PCL1"/>
    <property type="match status" value="1"/>
</dbReference>
<keyword evidence="7" id="KW-1185">Reference proteome</keyword>
<evidence type="ECO:0000256" key="5">
    <source>
        <dbReference type="SAM" id="Phobius"/>
    </source>
</evidence>
<keyword evidence="3 5" id="KW-1133">Transmembrane helix</keyword>
<accession>A0A9X1K0A8</accession>
<comment type="caution">
    <text evidence="6">The sequence shown here is derived from an EMBL/GenBank/DDBJ whole genome shotgun (WGS) entry which is preliminary data.</text>
</comment>
<feature type="transmembrane region" description="Helical" evidence="5">
    <location>
        <begin position="217"/>
        <end position="235"/>
    </location>
</feature>
<evidence type="ECO:0000256" key="2">
    <source>
        <dbReference type="ARBA" id="ARBA00022692"/>
    </source>
</evidence>
<keyword evidence="4 5" id="KW-0472">Membrane</keyword>
<dbReference type="EMBL" id="JAHXDN010000001">
    <property type="protein sequence ID" value="MBW4706288.1"/>
    <property type="molecule type" value="Genomic_DNA"/>
</dbReference>
<feature type="transmembrane region" description="Helical" evidence="5">
    <location>
        <begin position="184"/>
        <end position="205"/>
    </location>
</feature>
<evidence type="ECO:0000256" key="4">
    <source>
        <dbReference type="ARBA" id="ARBA00023136"/>
    </source>
</evidence>
<sequence length="238" mass="25878">MQQDHGHSPTEIAERLSAGNKNSYLKDMIYGAIDGAVTTFAIVAGVEGAGLSERVIVILGIANILADGFSMAASNYSGTKAELDDRKRIIRIEQHHIEHHKDGELEELRQILELRGLTGDVLEQATEAISRNKDTWIDLMLSEEYGLSKSQPHPIRAALATFGAFLLAGSIPLAPYFLGVGGTFQISVFATLFTFFLIGALKSRWSLSPWWWSGGETLLIGTLAALIAYSVGGLFDLQ</sequence>
<comment type="subcellular location">
    <subcellularLocation>
        <location evidence="1">Endomembrane system</location>
        <topology evidence="1">Multi-pass membrane protein</topology>
    </subcellularLocation>
</comment>
<evidence type="ECO:0000256" key="1">
    <source>
        <dbReference type="ARBA" id="ARBA00004127"/>
    </source>
</evidence>